<gene>
    <name evidence="14" type="ORF">GTA51_16455</name>
</gene>
<dbReference type="SUPFAM" id="SSF47226">
    <property type="entry name" value="Histidine-containing phosphotransfer domain, HPT domain"/>
    <property type="match status" value="1"/>
</dbReference>
<dbReference type="InterPro" id="IPR011006">
    <property type="entry name" value="CheY-like_superfamily"/>
</dbReference>
<evidence type="ECO:0000313" key="15">
    <source>
        <dbReference type="Proteomes" id="UP000482487"/>
    </source>
</evidence>
<evidence type="ECO:0000259" key="12">
    <source>
        <dbReference type="PROSITE" id="PS50110"/>
    </source>
</evidence>
<keyword evidence="15" id="KW-1185">Reference proteome</keyword>
<dbReference type="SMART" id="SM00448">
    <property type="entry name" value="REC"/>
    <property type="match status" value="1"/>
</dbReference>
<dbReference type="GO" id="GO:0005886">
    <property type="term" value="C:plasma membrane"/>
    <property type="evidence" value="ECO:0007669"/>
    <property type="project" value="UniProtKB-SubCell"/>
</dbReference>
<protein>
    <submittedName>
        <fullName evidence="14">Response regulator</fullName>
    </submittedName>
</protein>
<dbReference type="CDD" id="cd17546">
    <property type="entry name" value="REC_hyHK_CKI1_RcsC-like"/>
    <property type="match status" value="1"/>
</dbReference>
<keyword evidence="3 11" id="KW-0597">Phosphoprotein</keyword>
<dbReference type="InterPro" id="IPR008207">
    <property type="entry name" value="Sig_transdc_His_kin_Hpt_dom"/>
</dbReference>
<dbReference type="Proteomes" id="UP000482487">
    <property type="component" value="Unassembled WGS sequence"/>
</dbReference>
<dbReference type="Gene3D" id="1.20.120.160">
    <property type="entry name" value="HPT domain"/>
    <property type="match status" value="1"/>
</dbReference>
<evidence type="ECO:0000256" key="2">
    <source>
        <dbReference type="ARBA" id="ARBA00022475"/>
    </source>
</evidence>
<organism evidence="14 15">
    <name type="scientific">Solidesulfovibrio aerotolerans</name>
    <dbReference type="NCBI Taxonomy" id="295255"/>
    <lineage>
        <taxon>Bacteria</taxon>
        <taxon>Pseudomonadati</taxon>
        <taxon>Thermodesulfobacteriota</taxon>
        <taxon>Desulfovibrionia</taxon>
        <taxon>Desulfovibrionales</taxon>
        <taxon>Desulfovibrionaceae</taxon>
        <taxon>Solidesulfovibrio</taxon>
    </lineage>
</organism>
<feature type="modified residue" description="Phosphohistidine" evidence="10">
    <location>
        <position position="185"/>
    </location>
</feature>
<dbReference type="GO" id="GO:0005524">
    <property type="term" value="F:ATP binding"/>
    <property type="evidence" value="ECO:0007669"/>
    <property type="project" value="UniProtKB-KW"/>
</dbReference>
<proteinExistence type="predicted"/>
<evidence type="ECO:0000256" key="6">
    <source>
        <dbReference type="ARBA" id="ARBA00022840"/>
    </source>
</evidence>
<dbReference type="Pfam" id="PF01627">
    <property type="entry name" value="Hpt"/>
    <property type="match status" value="1"/>
</dbReference>
<keyword evidence="6" id="KW-0067">ATP-binding</keyword>
<evidence type="ECO:0000313" key="14">
    <source>
        <dbReference type="EMBL" id="MYL84706.1"/>
    </source>
</evidence>
<dbReference type="PROSITE" id="PS50110">
    <property type="entry name" value="RESPONSE_REGULATORY"/>
    <property type="match status" value="1"/>
</dbReference>
<dbReference type="Gene3D" id="3.40.50.2300">
    <property type="match status" value="1"/>
</dbReference>
<dbReference type="AlphaFoldDB" id="A0A7C9IP14"/>
<accession>A0A7C9IP14</accession>
<dbReference type="EMBL" id="WVUD01000040">
    <property type="protein sequence ID" value="MYL84706.1"/>
    <property type="molecule type" value="Genomic_DNA"/>
</dbReference>
<evidence type="ECO:0000256" key="10">
    <source>
        <dbReference type="PROSITE-ProRule" id="PRU00110"/>
    </source>
</evidence>
<evidence type="ECO:0000259" key="13">
    <source>
        <dbReference type="PROSITE" id="PS50894"/>
    </source>
</evidence>
<dbReference type="SUPFAM" id="SSF52172">
    <property type="entry name" value="CheY-like"/>
    <property type="match status" value="1"/>
</dbReference>
<evidence type="ECO:0000256" key="4">
    <source>
        <dbReference type="ARBA" id="ARBA00022692"/>
    </source>
</evidence>
<dbReference type="PROSITE" id="PS50894">
    <property type="entry name" value="HPT"/>
    <property type="match status" value="1"/>
</dbReference>
<name>A0A7C9IP14_9BACT</name>
<dbReference type="RefSeq" id="WP_160962969.1">
    <property type="nucleotide sequence ID" value="NZ_WVUD01000040.1"/>
</dbReference>
<feature type="domain" description="Response regulatory" evidence="12">
    <location>
        <begin position="9"/>
        <end position="128"/>
    </location>
</feature>
<dbReference type="GO" id="GO:0000160">
    <property type="term" value="P:phosphorelay signal transduction system"/>
    <property type="evidence" value="ECO:0007669"/>
    <property type="project" value="UniProtKB-KW"/>
</dbReference>
<dbReference type="CDD" id="cd00088">
    <property type="entry name" value="HPT"/>
    <property type="match status" value="1"/>
</dbReference>
<dbReference type="Pfam" id="PF00072">
    <property type="entry name" value="Response_reg"/>
    <property type="match status" value="1"/>
</dbReference>
<keyword evidence="2" id="KW-1003">Cell membrane</keyword>
<reference evidence="14 15" key="1">
    <citation type="submission" date="2020-01" db="EMBL/GenBank/DDBJ databases">
        <title>Genome sequence of Desulfovibrio aerotolerans DSM 16695(T).</title>
        <authorList>
            <person name="Karnachuk O."/>
            <person name="Avakyan M."/>
            <person name="Mardanov A."/>
            <person name="Kadnikov V."/>
            <person name="Ravin N."/>
        </authorList>
    </citation>
    <scope>NUCLEOTIDE SEQUENCE [LARGE SCALE GENOMIC DNA]</scope>
    <source>
        <strain evidence="14 15">DSM 16695</strain>
    </source>
</reference>
<dbReference type="PANTHER" id="PTHR45339">
    <property type="entry name" value="HYBRID SIGNAL TRANSDUCTION HISTIDINE KINASE J"/>
    <property type="match status" value="1"/>
</dbReference>
<keyword evidence="4" id="KW-0812">Transmembrane</keyword>
<evidence type="ECO:0000256" key="7">
    <source>
        <dbReference type="ARBA" id="ARBA00022989"/>
    </source>
</evidence>
<keyword evidence="7" id="KW-1133">Transmembrane helix</keyword>
<dbReference type="InterPro" id="IPR001789">
    <property type="entry name" value="Sig_transdc_resp-reg_receiver"/>
</dbReference>
<dbReference type="OrthoDB" id="9816343at2"/>
<evidence type="ECO:0000256" key="1">
    <source>
        <dbReference type="ARBA" id="ARBA00004651"/>
    </source>
</evidence>
<evidence type="ECO:0000256" key="11">
    <source>
        <dbReference type="PROSITE-ProRule" id="PRU00169"/>
    </source>
</evidence>
<keyword evidence="8" id="KW-0902">Two-component regulatory system</keyword>
<dbReference type="InterPro" id="IPR036641">
    <property type="entry name" value="HPT_dom_sf"/>
</dbReference>
<evidence type="ECO:0000256" key="9">
    <source>
        <dbReference type="ARBA" id="ARBA00023136"/>
    </source>
</evidence>
<keyword evidence="9" id="KW-0472">Membrane</keyword>
<sequence length="238" mass="26033">MVQAAPCPRLLLVDDNRDNLALLRLFLANAQYRLDEAVNGDEAVALFSAHSYDLVVMDLEMPVVDGYEATRRIRALEWQRHSPPVPILALTAHALDEHRLRCQEAGFTDFLVKPVRKTTMLRTLLSFLGNGQPTETASRPEREAVDPGRLTALLPFFYETSRQSLDEARQALSRGDLETVRRLGHRLKGSAGSYGFGELGQAGAALEQAGETVAAGAALDWAAALLAKARLDWPAGGE</sequence>
<dbReference type="GO" id="GO:0004672">
    <property type="term" value="F:protein kinase activity"/>
    <property type="evidence" value="ECO:0007669"/>
    <property type="project" value="UniProtKB-ARBA"/>
</dbReference>
<evidence type="ECO:0000256" key="3">
    <source>
        <dbReference type="ARBA" id="ARBA00022553"/>
    </source>
</evidence>
<dbReference type="PANTHER" id="PTHR45339:SF1">
    <property type="entry name" value="HYBRID SIGNAL TRANSDUCTION HISTIDINE KINASE J"/>
    <property type="match status" value="1"/>
</dbReference>
<evidence type="ECO:0000256" key="8">
    <source>
        <dbReference type="ARBA" id="ARBA00023012"/>
    </source>
</evidence>
<feature type="modified residue" description="4-aspartylphosphate" evidence="11">
    <location>
        <position position="58"/>
    </location>
</feature>
<feature type="domain" description="HPt" evidence="13">
    <location>
        <begin position="146"/>
        <end position="238"/>
    </location>
</feature>
<keyword evidence="5" id="KW-0547">Nucleotide-binding</keyword>
<comment type="caution">
    <text evidence="14">The sequence shown here is derived from an EMBL/GenBank/DDBJ whole genome shotgun (WGS) entry which is preliminary data.</text>
</comment>
<evidence type="ECO:0000256" key="5">
    <source>
        <dbReference type="ARBA" id="ARBA00022741"/>
    </source>
</evidence>
<comment type="subcellular location">
    <subcellularLocation>
        <location evidence="1">Cell membrane</location>
        <topology evidence="1">Multi-pass membrane protein</topology>
    </subcellularLocation>
</comment>